<dbReference type="InterPro" id="IPR050339">
    <property type="entry name" value="CC_SR_Kinase"/>
</dbReference>
<keyword evidence="4" id="KW-0067">ATP-binding</keyword>
<organism evidence="7">
    <name type="scientific">Chromera velia CCMP2878</name>
    <dbReference type="NCBI Taxonomy" id="1169474"/>
    <lineage>
        <taxon>Eukaryota</taxon>
        <taxon>Sar</taxon>
        <taxon>Alveolata</taxon>
        <taxon>Colpodellida</taxon>
        <taxon>Chromeraceae</taxon>
        <taxon>Chromera</taxon>
    </lineage>
</organism>
<keyword evidence="2" id="KW-0547">Nucleotide-binding</keyword>
<accession>A0A0G4HR02</accession>
<name>A0A0G4HR02_9ALVE</name>
<feature type="domain" description="Protein kinase" evidence="6">
    <location>
        <begin position="1"/>
        <end position="242"/>
    </location>
</feature>
<evidence type="ECO:0000256" key="5">
    <source>
        <dbReference type="ARBA" id="ARBA00023193"/>
    </source>
</evidence>
<dbReference type="GO" id="GO:0004672">
    <property type="term" value="F:protein kinase activity"/>
    <property type="evidence" value="ECO:0007669"/>
    <property type="project" value="InterPro"/>
</dbReference>
<dbReference type="InterPro" id="IPR000719">
    <property type="entry name" value="Prot_kinase_dom"/>
</dbReference>
<keyword evidence="1" id="KW-0808">Transferase</keyword>
<keyword evidence="5" id="KW-0652">Protein synthesis inhibitor</keyword>
<dbReference type="GO" id="GO:0005737">
    <property type="term" value="C:cytoplasm"/>
    <property type="evidence" value="ECO:0007669"/>
    <property type="project" value="TreeGrafter"/>
</dbReference>
<dbReference type="InterPro" id="IPR011009">
    <property type="entry name" value="Kinase-like_dom_sf"/>
</dbReference>
<evidence type="ECO:0000256" key="4">
    <source>
        <dbReference type="ARBA" id="ARBA00022840"/>
    </source>
</evidence>
<evidence type="ECO:0000313" key="7">
    <source>
        <dbReference type="EMBL" id="CEM46727.1"/>
    </source>
</evidence>
<dbReference type="PROSITE" id="PS50011">
    <property type="entry name" value="PROTEIN_KINASE_DOM"/>
    <property type="match status" value="1"/>
</dbReference>
<dbReference type="VEuPathDB" id="CryptoDB:Cvel_30439"/>
<protein>
    <recommendedName>
        <fullName evidence="6">Protein kinase domain-containing protein</fullName>
    </recommendedName>
</protein>
<evidence type="ECO:0000256" key="1">
    <source>
        <dbReference type="ARBA" id="ARBA00022679"/>
    </source>
</evidence>
<keyword evidence="3" id="KW-0418">Kinase</keyword>
<dbReference type="GO" id="GO:0005524">
    <property type="term" value="F:ATP binding"/>
    <property type="evidence" value="ECO:0007669"/>
    <property type="project" value="UniProtKB-KW"/>
</dbReference>
<evidence type="ECO:0000256" key="2">
    <source>
        <dbReference type="ARBA" id="ARBA00022741"/>
    </source>
</evidence>
<dbReference type="SUPFAM" id="SSF56112">
    <property type="entry name" value="Protein kinase-like (PK-like)"/>
    <property type="match status" value="1"/>
</dbReference>
<dbReference type="PANTHER" id="PTHR11042">
    <property type="entry name" value="EUKARYOTIC TRANSLATION INITIATION FACTOR 2-ALPHA KINASE EIF2-ALPHA KINASE -RELATED"/>
    <property type="match status" value="1"/>
</dbReference>
<sequence length="296" mass="34446">MEDVLHKNTRPQDLKGQLEYSLQIASAIVALHGSCVMWYDAKPENVLIGRDEEGNLVYKLCDFGLAVMFNTTAFIPDEDDSGKGVMMPGGTYGFMAPKQILYARVLPERYGNRNCGERPCGLSILRLADAARISKLCTFEKHLKVNEPKEDVERYKHLQFLLKLKSRSGNGEPGSLSEEAKRLLNIEYVWLQLKHWKRSLNFIQKMIEEGKGEYMFLSSSHQEPLHLERRPDVQDIRKDRYMTFEWKVKVGDHLDSAARKKGLWQARYRFQARENVFEEIKMAYEKMDEIRENFTV</sequence>
<gene>
    <name evidence="7" type="ORF">Cvel_30439</name>
</gene>
<dbReference type="Gene3D" id="1.10.510.10">
    <property type="entry name" value="Transferase(Phosphotransferase) domain 1"/>
    <property type="match status" value="1"/>
</dbReference>
<dbReference type="AlphaFoldDB" id="A0A0G4HR02"/>
<dbReference type="GO" id="GO:0005634">
    <property type="term" value="C:nucleus"/>
    <property type="evidence" value="ECO:0007669"/>
    <property type="project" value="TreeGrafter"/>
</dbReference>
<dbReference type="Pfam" id="PF00069">
    <property type="entry name" value="Pkinase"/>
    <property type="match status" value="1"/>
</dbReference>
<proteinExistence type="predicted"/>
<dbReference type="EMBL" id="CDMZ01003536">
    <property type="protein sequence ID" value="CEM46727.1"/>
    <property type="molecule type" value="Genomic_DNA"/>
</dbReference>
<dbReference type="GO" id="GO:0017148">
    <property type="term" value="P:negative regulation of translation"/>
    <property type="evidence" value="ECO:0007669"/>
    <property type="project" value="UniProtKB-KW"/>
</dbReference>
<reference evidence="7" key="1">
    <citation type="submission" date="2014-11" db="EMBL/GenBank/DDBJ databases">
        <authorList>
            <person name="Otto D Thomas"/>
            <person name="Naeem Raeece"/>
        </authorList>
    </citation>
    <scope>NUCLEOTIDE SEQUENCE</scope>
</reference>
<evidence type="ECO:0000256" key="3">
    <source>
        <dbReference type="ARBA" id="ARBA00022777"/>
    </source>
</evidence>
<evidence type="ECO:0000259" key="6">
    <source>
        <dbReference type="PROSITE" id="PS50011"/>
    </source>
</evidence>